<dbReference type="EMBL" id="BSFN01000030">
    <property type="protein sequence ID" value="GLK91934.1"/>
    <property type="molecule type" value="Genomic_DNA"/>
</dbReference>
<evidence type="ECO:0000313" key="3">
    <source>
        <dbReference type="Proteomes" id="UP001143328"/>
    </source>
</evidence>
<evidence type="ECO:0000256" key="1">
    <source>
        <dbReference type="SAM" id="Coils"/>
    </source>
</evidence>
<reference evidence="2" key="1">
    <citation type="journal article" date="2014" name="Int. J. Syst. Evol. Microbiol.">
        <title>Complete genome sequence of Corynebacterium casei LMG S-19264T (=DSM 44701T), isolated from a smear-ripened cheese.</title>
        <authorList>
            <consortium name="US DOE Joint Genome Institute (JGI-PGF)"/>
            <person name="Walter F."/>
            <person name="Albersmeier A."/>
            <person name="Kalinowski J."/>
            <person name="Ruckert C."/>
        </authorList>
    </citation>
    <scope>NUCLEOTIDE SEQUENCE</scope>
    <source>
        <strain evidence="2">VKM B-2935</strain>
    </source>
</reference>
<evidence type="ECO:0000313" key="2">
    <source>
        <dbReference type="EMBL" id="GLK91934.1"/>
    </source>
</evidence>
<dbReference type="RefSeq" id="WP_271198205.1">
    <property type="nucleotide sequence ID" value="NZ_BSFN01000030.1"/>
</dbReference>
<keyword evidence="1" id="KW-0175">Coiled coil</keyword>
<proteinExistence type="predicted"/>
<name>A0A9W6KC42_9PSED</name>
<comment type="caution">
    <text evidence="2">The sequence shown here is derived from an EMBL/GenBank/DDBJ whole genome shotgun (WGS) entry which is preliminary data.</text>
</comment>
<sequence length="217" mass="23695">MMTMPGNGQHRHGTLIRVAAITWLLLISAAVVIDHVALSGLATQVETSAPGLQVAVLEKRLAELVQQVEHAQQQPDALPQARYETERRTLEQRLSVIEEALGNQPATDNLLPLQARIEQLEMRLSEPRPTPAAALRPRVAAPAKPKAAEPPFRVIGAELRAGERFLSIIPSASGELSQVRLLRPGETEAGWHLESIEGSSALFRHGDDTRRLPVPPQ</sequence>
<organism evidence="2 3">
    <name type="scientific">Pseudomonas turukhanskensis</name>
    <dbReference type="NCBI Taxonomy" id="1806536"/>
    <lineage>
        <taxon>Bacteria</taxon>
        <taxon>Pseudomonadati</taxon>
        <taxon>Pseudomonadota</taxon>
        <taxon>Gammaproteobacteria</taxon>
        <taxon>Pseudomonadales</taxon>
        <taxon>Pseudomonadaceae</taxon>
        <taxon>Pseudomonas</taxon>
    </lineage>
</organism>
<dbReference type="AlphaFoldDB" id="A0A9W6KC42"/>
<gene>
    <name evidence="2" type="ORF">GCM10017655_49980</name>
</gene>
<dbReference type="Proteomes" id="UP001143328">
    <property type="component" value="Unassembled WGS sequence"/>
</dbReference>
<reference evidence="2" key="2">
    <citation type="submission" date="2023-01" db="EMBL/GenBank/DDBJ databases">
        <authorList>
            <person name="Sun Q."/>
            <person name="Evtushenko L."/>
        </authorList>
    </citation>
    <scope>NUCLEOTIDE SEQUENCE</scope>
    <source>
        <strain evidence="2">VKM B-2935</strain>
    </source>
</reference>
<feature type="coiled-coil region" evidence="1">
    <location>
        <begin position="54"/>
        <end position="100"/>
    </location>
</feature>
<protein>
    <submittedName>
        <fullName evidence="2">Uncharacterized protein</fullName>
    </submittedName>
</protein>
<accession>A0A9W6KC42</accession>
<keyword evidence="3" id="KW-1185">Reference proteome</keyword>